<dbReference type="Pfam" id="PF13376">
    <property type="entry name" value="OmdA"/>
    <property type="match status" value="1"/>
</dbReference>
<dbReference type="EMBL" id="PVUE01000004">
    <property type="protein sequence ID" value="PRZ42815.1"/>
    <property type="molecule type" value="Genomic_DNA"/>
</dbReference>
<evidence type="ECO:0000313" key="3">
    <source>
        <dbReference type="Proteomes" id="UP000237752"/>
    </source>
</evidence>
<gene>
    <name evidence="2" type="ORF">CLV47_104163</name>
</gene>
<proteinExistence type="predicted"/>
<accession>A0A2T1A2I7</accession>
<protein>
    <submittedName>
        <fullName evidence="2">Uncharacterized protein YdeI (YjbR/CyaY-like superfamily)</fullName>
    </submittedName>
</protein>
<dbReference type="RefSeq" id="WP_202862435.1">
    <property type="nucleotide sequence ID" value="NZ_PVUE01000004.1"/>
</dbReference>
<name>A0A2T1A2I7_9ACTN</name>
<feature type="region of interest" description="Disordered" evidence="1">
    <location>
        <begin position="1"/>
        <end position="24"/>
    </location>
</feature>
<reference evidence="2 3" key="1">
    <citation type="submission" date="2018-03" db="EMBL/GenBank/DDBJ databases">
        <title>Genomic Encyclopedia of Archaeal and Bacterial Type Strains, Phase II (KMG-II): from individual species to whole genera.</title>
        <authorList>
            <person name="Goeker M."/>
        </authorList>
    </citation>
    <scope>NUCLEOTIDE SEQUENCE [LARGE SCALE GENOMIC DNA]</scope>
    <source>
        <strain evidence="2 3">DSM 100065</strain>
    </source>
</reference>
<evidence type="ECO:0000313" key="2">
    <source>
        <dbReference type="EMBL" id="PRZ42815.1"/>
    </source>
</evidence>
<dbReference type="Proteomes" id="UP000237752">
    <property type="component" value="Unassembled WGS sequence"/>
</dbReference>
<organism evidence="2 3">
    <name type="scientific">Antricoccus suffuscus</name>
    <dbReference type="NCBI Taxonomy" id="1629062"/>
    <lineage>
        <taxon>Bacteria</taxon>
        <taxon>Bacillati</taxon>
        <taxon>Actinomycetota</taxon>
        <taxon>Actinomycetes</taxon>
        <taxon>Geodermatophilales</taxon>
        <taxon>Antricoccaceae</taxon>
        <taxon>Antricoccus</taxon>
    </lineage>
</organism>
<keyword evidence="3" id="KW-1185">Reference proteome</keyword>
<sequence length="240" mass="27126">MARSLHARSPSKANRMIGTPGGSDERPALFFSGPDEFRSWLAKNHDTAPDLWMGLNKKHVTNRGLTWEQAVLEALCFGWIDSQVQRIDEDAIRQRWTPRRPGSVWSRINVAAVAALSEAGRMMPAGLAAFERRKPDREAIYSYEQASVTLRPDLLEQLNANVIATAFFEAATPSYRKLCINWVMSAKQEATRQKRIAQLIDDSTNGRLIPSQRYGKEPAWVRRVRDELGIRSTNVPPHSD</sequence>
<dbReference type="AlphaFoldDB" id="A0A2T1A2I7"/>
<comment type="caution">
    <text evidence="2">The sequence shown here is derived from an EMBL/GenBank/DDBJ whole genome shotgun (WGS) entry which is preliminary data.</text>
</comment>
<evidence type="ECO:0000256" key="1">
    <source>
        <dbReference type="SAM" id="MobiDB-lite"/>
    </source>
</evidence>